<dbReference type="EMBL" id="PYGE01000005">
    <property type="protein sequence ID" value="PSL04750.1"/>
    <property type="molecule type" value="Genomic_DNA"/>
</dbReference>
<dbReference type="Pfam" id="PF04198">
    <property type="entry name" value="Sugar-bind"/>
    <property type="match status" value="1"/>
</dbReference>
<evidence type="ECO:0000256" key="1">
    <source>
        <dbReference type="ARBA" id="ARBA00010466"/>
    </source>
</evidence>
<organism evidence="6 7">
    <name type="scientific">Haloactinopolyspora alba</name>
    <dbReference type="NCBI Taxonomy" id="648780"/>
    <lineage>
        <taxon>Bacteria</taxon>
        <taxon>Bacillati</taxon>
        <taxon>Actinomycetota</taxon>
        <taxon>Actinomycetes</taxon>
        <taxon>Jiangellales</taxon>
        <taxon>Jiangellaceae</taxon>
        <taxon>Haloactinopolyspora</taxon>
    </lineage>
</organism>
<evidence type="ECO:0000256" key="4">
    <source>
        <dbReference type="ARBA" id="ARBA00023163"/>
    </source>
</evidence>
<dbReference type="RefSeq" id="WP_106536939.1">
    <property type="nucleotide sequence ID" value="NZ_PYGE01000005.1"/>
</dbReference>
<dbReference type="Proteomes" id="UP000243528">
    <property type="component" value="Unassembled WGS sequence"/>
</dbReference>
<comment type="caution">
    <text evidence="6">The sequence shown here is derived from an EMBL/GenBank/DDBJ whole genome shotgun (WGS) entry which is preliminary data.</text>
</comment>
<comment type="similarity">
    <text evidence="1">Belongs to the SorC transcriptional regulatory family.</text>
</comment>
<evidence type="ECO:0000259" key="5">
    <source>
        <dbReference type="Pfam" id="PF04198"/>
    </source>
</evidence>
<dbReference type="PANTHER" id="PTHR34294">
    <property type="entry name" value="TRANSCRIPTIONAL REGULATOR-RELATED"/>
    <property type="match status" value="1"/>
</dbReference>
<dbReference type="InterPro" id="IPR036388">
    <property type="entry name" value="WH-like_DNA-bd_sf"/>
</dbReference>
<dbReference type="Gene3D" id="1.10.10.10">
    <property type="entry name" value="Winged helix-like DNA-binding domain superfamily/Winged helix DNA-binding domain"/>
    <property type="match status" value="1"/>
</dbReference>
<dbReference type="SUPFAM" id="SSF100950">
    <property type="entry name" value="NagB/RpiA/CoA transferase-like"/>
    <property type="match status" value="1"/>
</dbReference>
<dbReference type="PANTHER" id="PTHR34294:SF1">
    <property type="entry name" value="TRANSCRIPTIONAL REGULATOR LSRR"/>
    <property type="match status" value="1"/>
</dbReference>
<proteinExistence type="inferred from homology"/>
<reference evidence="6 7" key="1">
    <citation type="submission" date="2018-03" db="EMBL/GenBank/DDBJ databases">
        <title>Genomic Encyclopedia of Archaeal and Bacterial Type Strains, Phase II (KMG-II): from individual species to whole genera.</title>
        <authorList>
            <person name="Goeker M."/>
        </authorList>
    </citation>
    <scope>NUCLEOTIDE SEQUENCE [LARGE SCALE GENOMIC DNA]</scope>
    <source>
        <strain evidence="6 7">DSM 45211</strain>
    </source>
</reference>
<dbReference type="Gene3D" id="3.40.50.1360">
    <property type="match status" value="1"/>
</dbReference>
<name>A0A2P8E5K9_9ACTN</name>
<accession>A0A2P8E5K9</accession>
<dbReference type="GO" id="GO:0030246">
    <property type="term" value="F:carbohydrate binding"/>
    <property type="evidence" value="ECO:0007669"/>
    <property type="project" value="InterPro"/>
</dbReference>
<dbReference type="OrthoDB" id="186585at2"/>
<feature type="domain" description="Sugar-binding" evidence="5">
    <location>
        <begin position="118"/>
        <end position="316"/>
    </location>
</feature>
<dbReference type="GO" id="GO:0003677">
    <property type="term" value="F:DNA binding"/>
    <property type="evidence" value="ECO:0007669"/>
    <property type="project" value="UniProtKB-KW"/>
</dbReference>
<dbReference type="InterPro" id="IPR037171">
    <property type="entry name" value="NagB/RpiA_transferase-like"/>
</dbReference>
<protein>
    <submittedName>
        <fullName evidence="6">DeoR family transcriptional regulator</fullName>
    </submittedName>
</protein>
<keyword evidence="7" id="KW-1185">Reference proteome</keyword>
<sequence length="328" mass="34537">MNRSDSNSDEPATRFSVDLMYAAARLYYLEDANQADVAKQLGTSRATVSRLLSESRRRGIVRIEVVPPEHTSENDLAADTARALGIDAVYLSSSTAAGHLGASLAPPLSTALDSVDWSPGDVLLVSSGRSVYEAAQFELPSLPGVLVAPTVGGQDDPEAWYQTNEITRTVAAEVGGRPVFLYAPALPSPDLFASLQDEPSFRRIVDLWHTAKCAVVGIGAPPATRTSLPAFVPTDTADVREAVGDVCSRFYDRDGAPVAFPGSDRLVAAGLDVLRETPVVVAVAAGQEKVEGIATAARAGYFNRLVTDPATAELLVTATPSVEDTVPG</sequence>
<dbReference type="InterPro" id="IPR051054">
    <property type="entry name" value="SorC_transcr_regulators"/>
</dbReference>
<keyword evidence="3" id="KW-0238">DNA-binding</keyword>
<evidence type="ECO:0000313" key="7">
    <source>
        <dbReference type="Proteomes" id="UP000243528"/>
    </source>
</evidence>
<evidence type="ECO:0000256" key="3">
    <source>
        <dbReference type="ARBA" id="ARBA00023125"/>
    </source>
</evidence>
<evidence type="ECO:0000313" key="6">
    <source>
        <dbReference type="EMBL" id="PSL04750.1"/>
    </source>
</evidence>
<gene>
    <name evidence="6" type="ORF">CLV30_105217</name>
</gene>
<dbReference type="AlphaFoldDB" id="A0A2P8E5K9"/>
<keyword evidence="4" id="KW-0804">Transcription</keyword>
<dbReference type="InterPro" id="IPR007324">
    <property type="entry name" value="Sugar-bd_dom_put"/>
</dbReference>
<evidence type="ECO:0000256" key="2">
    <source>
        <dbReference type="ARBA" id="ARBA00023015"/>
    </source>
</evidence>
<keyword evidence="2" id="KW-0805">Transcription regulation</keyword>